<keyword evidence="1" id="KW-0472">Membrane</keyword>
<gene>
    <name evidence="3" type="ORF">LshimejAT787_0502210</name>
</gene>
<evidence type="ECO:0000256" key="1">
    <source>
        <dbReference type="SAM" id="Phobius"/>
    </source>
</evidence>
<evidence type="ECO:0000313" key="3">
    <source>
        <dbReference type="EMBL" id="GLB38356.1"/>
    </source>
</evidence>
<dbReference type="AlphaFoldDB" id="A0A9P3PN55"/>
<dbReference type="Proteomes" id="UP001063166">
    <property type="component" value="Unassembled WGS sequence"/>
</dbReference>
<proteinExistence type="predicted"/>
<protein>
    <recommendedName>
        <fullName evidence="2">DUF6534 domain-containing protein</fullName>
    </recommendedName>
</protein>
<dbReference type="PANTHER" id="PTHR40465:SF1">
    <property type="entry name" value="DUF6534 DOMAIN-CONTAINING PROTEIN"/>
    <property type="match status" value="1"/>
</dbReference>
<feature type="domain" description="DUF6534" evidence="2">
    <location>
        <begin position="177"/>
        <end position="261"/>
    </location>
</feature>
<evidence type="ECO:0000259" key="2">
    <source>
        <dbReference type="Pfam" id="PF20152"/>
    </source>
</evidence>
<organism evidence="3 4">
    <name type="scientific">Lyophyllum shimeji</name>
    <name type="common">Hon-shimeji</name>
    <name type="synonym">Tricholoma shimeji</name>
    <dbReference type="NCBI Taxonomy" id="47721"/>
    <lineage>
        <taxon>Eukaryota</taxon>
        <taxon>Fungi</taxon>
        <taxon>Dikarya</taxon>
        <taxon>Basidiomycota</taxon>
        <taxon>Agaricomycotina</taxon>
        <taxon>Agaricomycetes</taxon>
        <taxon>Agaricomycetidae</taxon>
        <taxon>Agaricales</taxon>
        <taxon>Tricholomatineae</taxon>
        <taxon>Lyophyllaceae</taxon>
        <taxon>Lyophyllum</taxon>
    </lineage>
</organism>
<dbReference type="Pfam" id="PF20152">
    <property type="entry name" value="DUF6534"/>
    <property type="match status" value="1"/>
</dbReference>
<dbReference type="OrthoDB" id="3183258at2759"/>
<reference evidence="3" key="1">
    <citation type="submission" date="2022-07" db="EMBL/GenBank/DDBJ databases">
        <title>The genome of Lyophyllum shimeji provides insight into the initial evolution of ectomycorrhizal fungal genome.</title>
        <authorList>
            <person name="Kobayashi Y."/>
            <person name="Shibata T."/>
            <person name="Hirakawa H."/>
            <person name="Shigenobu S."/>
            <person name="Nishiyama T."/>
            <person name="Yamada A."/>
            <person name="Hasebe M."/>
            <person name="Kawaguchi M."/>
        </authorList>
    </citation>
    <scope>NUCLEOTIDE SEQUENCE</scope>
    <source>
        <strain evidence="3">AT787</strain>
    </source>
</reference>
<sequence length="344" mass="38484">MRGGRTSNSSKEGHYAFLAAHLDCADAMALSPAQIAHGPMFIGTVLNVLLYGITIAQIYLYQNSFNRDGLYIRSFVYVLFLGDTIQTVFTVMYLYDSVILNFGNTTYLMTGDWIFSTDPALTGILGVSVLTALIILLCAASSILMGIATAVAIGMVPMFLEFQKFKVVVIIWLVSASFADMIITSSLVIYLRRHRTGFKRTDTHIDRIIRLTVQTGLITAVWAFVDLMVYLLNPTGLHLIFNFPLSKLYTNSLMSSLNARTFWQYDGDDDALVFNSNRHRPSLSLSTLKARVSVDLSTDRRRDMEVFVQVESHRKMDPLDKVDCVACHKGDIDVVSRSKDLEVV</sequence>
<feature type="transmembrane region" description="Helical" evidence="1">
    <location>
        <begin position="74"/>
        <end position="95"/>
    </location>
</feature>
<feature type="transmembrane region" description="Helical" evidence="1">
    <location>
        <begin position="168"/>
        <end position="191"/>
    </location>
</feature>
<keyword evidence="4" id="KW-1185">Reference proteome</keyword>
<feature type="transmembrane region" description="Helical" evidence="1">
    <location>
        <begin position="115"/>
        <end position="136"/>
    </location>
</feature>
<keyword evidence="1" id="KW-1133">Transmembrane helix</keyword>
<comment type="caution">
    <text evidence="3">The sequence shown here is derived from an EMBL/GenBank/DDBJ whole genome shotgun (WGS) entry which is preliminary data.</text>
</comment>
<keyword evidence="1" id="KW-0812">Transmembrane</keyword>
<dbReference type="PANTHER" id="PTHR40465">
    <property type="entry name" value="CHROMOSOME 1, WHOLE GENOME SHOTGUN SEQUENCE"/>
    <property type="match status" value="1"/>
</dbReference>
<accession>A0A9P3PN55</accession>
<dbReference type="EMBL" id="BRPK01000005">
    <property type="protein sequence ID" value="GLB38356.1"/>
    <property type="molecule type" value="Genomic_DNA"/>
</dbReference>
<name>A0A9P3PN55_LYOSH</name>
<dbReference type="InterPro" id="IPR045339">
    <property type="entry name" value="DUF6534"/>
</dbReference>
<feature type="transmembrane region" description="Helical" evidence="1">
    <location>
        <begin position="211"/>
        <end position="232"/>
    </location>
</feature>
<evidence type="ECO:0000313" key="4">
    <source>
        <dbReference type="Proteomes" id="UP001063166"/>
    </source>
</evidence>
<feature type="transmembrane region" description="Helical" evidence="1">
    <location>
        <begin position="143"/>
        <end position="162"/>
    </location>
</feature>
<feature type="transmembrane region" description="Helical" evidence="1">
    <location>
        <begin position="40"/>
        <end position="62"/>
    </location>
</feature>